<feature type="domain" description="HTH cro/C1-type" evidence="2">
    <location>
        <begin position="13"/>
        <end position="68"/>
    </location>
</feature>
<dbReference type="InterPro" id="IPR001387">
    <property type="entry name" value="Cro/C1-type_HTH"/>
</dbReference>
<dbReference type="PANTHER" id="PTHR36924:SF1">
    <property type="entry name" value="ANTITOXIN HIGA-1"/>
    <property type="match status" value="1"/>
</dbReference>
<dbReference type="GO" id="GO:0003677">
    <property type="term" value="F:DNA binding"/>
    <property type="evidence" value="ECO:0007669"/>
    <property type="project" value="UniProtKB-KW"/>
</dbReference>
<dbReference type="SMART" id="SM00530">
    <property type="entry name" value="HTH_XRE"/>
    <property type="match status" value="1"/>
</dbReference>
<dbReference type="InterPro" id="IPR013430">
    <property type="entry name" value="Toxin_antidote_HigA"/>
</dbReference>
<organism evidence="3 4">
    <name type="scientific">Scytonema hofmannii PCC 7110</name>
    <dbReference type="NCBI Taxonomy" id="128403"/>
    <lineage>
        <taxon>Bacteria</taxon>
        <taxon>Bacillati</taxon>
        <taxon>Cyanobacteriota</taxon>
        <taxon>Cyanophyceae</taxon>
        <taxon>Nostocales</taxon>
        <taxon>Scytonemataceae</taxon>
        <taxon>Scytonema</taxon>
    </lineage>
</organism>
<sequence length="116" mass="13151">MQMYDPPHIGEVLKEEFLEPYGLSISKFAELIGVNRAYMSKIINGKAGVSPAMALRLSKALNTSVGLWLNMQQQYDLWQARQSTDLSKVKVINLEMKSYLTDDITIEMLDVVDKKP</sequence>
<dbReference type="Pfam" id="PF01381">
    <property type="entry name" value="HTH_3"/>
    <property type="match status" value="1"/>
</dbReference>
<dbReference type="STRING" id="128403.WA1_05975"/>
<dbReference type="PROSITE" id="PS50943">
    <property type="entry name" value="HTH_CROC1"/>
    <property type="match status" value="1"/>
</dbReference>
<accession>A0A139WTM1</accession>
<dbReference type="AlphaFoldDB" id="A0A139WTM1"/>
<proteinExistence type="predicted"/>
<protein>
    <submittedName>
        <fullName evidence="3">XRE family transcriptional regulator</fullName>
    </submittedName>
</protein>
<evidence type="ECO:0000313" key="4">
    <source>
        <dbReference type="Proteomes" id="UP000076925"/>
    </source>
</evidence>
<evidence type="ECO:0000259" key="2">
    <source>
        <dbReference type="PROSITE" id="PS50943"/>
    </source>
</evidence>
<keyword evidence="1" id="KW-0238">DNA-binding</keyword>
<dbReference type="PANTHER" id="PTHR36924">
    <property type="entry name" value="ANTITOXIN HIGA-1"/>
    <property type="match status" value="1"/>
</dbReference>
<dbReference type="Gene3D" id="1.10.260.40">
    <property type="entry name" value="lambda repressor-like DNA-binding domains"/>
    <property type="match status" value="1"/>
</dbReference>
<dbReference type="EMBL" id="ANNX02000051">
    <property type="protein sequence ID" value="KYC35769.1"/>
    <property type="molecule type" value="Genomic_DNA"/>
</dbReference>
<dbReference type="OrthoDB" id="3174593at2"/>
<dbReference type="CDD" id="cd00093">
    <property type="entry name" value="HTH_XRE"/>
    <property type="match status" value="1"/>
</dbReference>
<name>A0A139WTM1_9CYAN</name>
<reference evidence="3 4" key="1">
    <citation type="journal article" date="2013" name="Genome Biol. Evol.">
        <title>Genomes of Stigonematalean cyanobacteria (subsection V) and the evolution of oxygenic photosynthesis from prokaryotes to plastids.</title>
        <authorList>
            <person name="Dagan T."/>
            <person name="Roettger M."/>
            <person name="Stucken K."/>
            <person name="Landan G."/>
            <person name="Koch R."/>
            <person name="Major P."/>
            <person name="Gould S.B."/>
            <person name="Goremykin V.V."/>
            <person name="Rippka R."/>
            <person name="Tandeau de Marsac N."/>
            <person name="Gugger M."/>
            <person name="Lockhart P.J."/>
            <person name="Allen J.F."/>
            <person name="Brune I."/>
            <person name="Maus I."/>
            <person name="Puhler A."/>
            <person name="Martin W.F."/>
        </authorList>
    </citation>
    <scope>NUCLEOTIDE SEQUENCE [LARGE SCALE GENOMIC DNA]</scope>
    <source>
        <strain evidence="3 4">PCC 7110</strain>
    </source>
</reference>
<dbReference type="Proteomes" id="UP000076925">
    <property type="component" value="Unassembled WGS sequence"/>
</dbReference>
<dbReference type="NCBIfam" id="TIGR02607">
    <property type="entry name" value="antidote_HigA"/>
    <property type="match status" value="1"/>
</dbReference>
<dbReference type="InterPro" id="IPR010982">
    <property type="entry name" value="Lambda_DNA-bd_dom_sf"/>
</dbReference>
<evidence type="ECO:0000313" key="3">
    <source>
        <dbReference type="EMBL" id="KYC35769.1"/>
    </source>
</evidence>
<keyword evidence="4" id="KW-1185">Reference proteome</keyword>
<gene>
    <name evidence="3" type="ORF">WA1_05975</name>
</gene>
<evidence type="ECO:0000256" key="1">
    <source>
        <dbReference type="ARBA" id="ARBA00023125"/>
    </source>
</evidence>
<comment type="caution">
    <text evidence="3">The sequence shown here is derived from an EMBL/GenBank/DDBJ whole genome shotgun (WGS) entry which is preliminary data.</text>
</comment>
<dbReference type="SUPFAM" id="SSF47413">
    <property type="entry name" value="lambda repressor-like DNA-binding domains"/>
    <property type="match status" value="1"/>
</dbReference>